<protein>
    <submittedName>
        <fullName evidence="1">Uncharacterized protein</fullName>
    </submittedName>
</protein>
<organism evidence="1">
    <name type="scientific">uncultured Craurococcus sp</name>
    <dbReference type="NCBI Taxonomy" id="1135998"/>
    <lineage>
        <taxon>Bacteria</taxon>
        <taxon>Pseudomonadati</taxon>
        <taxon>Pseudomonadota</taxon>
        <taxon>Alphaproteobacteria</taxon>
        <taxon>Acetobacterales</taxon>
        <taxon>Acetobacteraceae</taxon>
        <taxon>Craurococcus</taxon>
        <taxon>environmental samples</taxon>
    </lineage>
</organism>
<sequence>MLQDRVHGNGVPVAVLTPAMPVEAAGIEARIARR</sequence>
<evidence type="ECO:0000313" key="1">
    <source>
        <dbReference type="EMBL" id="CAA9272506.1"/>
    </source>
</evidence>
<dbReference type="EMBL" id="CADCTD010000149">
    <property type="protein sequence ID" value="CAA9272506.1"/>
    <property type="molecule type" value="Genomic_DNA"/>
</dbReference>
<dbReference type="AlphaFoldDB" id="A0A6J4J7Q6"/>
<name>A0A6J4J7Q6_9PROT</name>
<proteinExistence type="predicted"/>
<reference evidence="1" key="1">
    <citation type="submission" date="2020-02" db="EMBL/GenBank/DDBJ databases">
        <authorList>
            <person name="Meier V. D."/>
        </authorList>
    </citation>
    <scope>NUCLEOTIDE SEQUENCE</scope>
    <source>
        <strain evidence="1">AVDCRST_MAG27</strain>
    </source>
</reference>
<accession>A0A6J4J7Q6</accession>
<gene>
    <name evidence="1" type="ORF">AVDCRST_MAG27-3185</name>
</gene>